<feature type="transmembrane region" description="Helical" evidence="8">
    <location>
        <begin position="277"/>
        <end position="298"/>
    </location>
</feature>
<dbReference type="EMBL" id="HE806321">
    <property type="protein sequence ID" value="CCH61861.1"/>
    <property type="molecule type" value="Genomic_DNA"/>
</dbReference>
<dbReference type="OMA" id="ICVQYTE"/>
<evidence type="ECO:0000256" key="1">
    <source>
        <dbReference type="ARBA" id="ARBA00004128"/>
    </source>
</evidence>
<evidence type="ECO:0000313" key="11">
    <source>
        <dbReference type="Proteomes" id="UP000002866"/>
    </source>
</evidence>
<feature type="transmembrane region" description="Helical" evidence="8">
    <location>
        <begin position="497"/>
        <end position="516"/>
    </location>
</feature>
<feature type="transmembrane region" description="Helical" evidence="8">
    <location>
        <begin position="205"/>
        <end position="228"/>
    </location>
</feature>
<reference evidence="10 11" key="1">
    <citation type="journal article" date="2011" name="Proc. Natl. Acad. Sci. U.S.A.">
        <title>Evolutionary erosion of yeast sex chromosomes by mating-type switching accidents.</title>
        <authorList>
            <person name="Gordon J.L."/>
            <person name="Armisen D."/>
            <person name="Proux-Wera E."/>
            <person name="Oheigeartaigh S.S."/>
            <person name="Byrne K.P."/>
            <person name="Wolfe K.H."/>
        </authorList>
    </citation>
    <scope>NUCLEOTIDE SEQUENCE [LARGE SCALE GENOMIC DNA]</scope>
    <source>
        <strain evidence="11">ATCC 34711 / CBS 6284 / DSM 70876 / NBRC 10599 / NRRL Y-10934 / UCD 77-7</strain>
    </source>
</reference>
<dbReference type="Pfam" id="PF01490">
    <property type="entry name" value="Aa_trans"/>
    <property type="match status" value="1"/>
</dbReference>
<dbReference type="STRING" id="1071380.I2H659"/>
<dbReference type="OrthoDB" id="1684102at2759"/>
<gene>
    <name evidence="10" type="primary">TBLA0F03230</name>
    <name evidence="10" type="ORF">TBLA_0F03230</name>
</gene>
<dbReference type="GO" id="GO:0005302">
    <property type="term" value="F:L-tyrosine transmembrane transporter activity"/>
    <property type="evidence" value="ECO:0007669"/>
    <property type="project" value="TreeGrafter"/>
</dbReference>
<keyword evidence="11" id="KW-1185">Reference proteome</keyword>
<dbReference type="KEGG" id="tbl:TBLA_0F03230"/>
<dbReference type="eggNOG" id="KOG1304">
    <property type="taxonomic scope" value="Eukaryota"/>
</dbReference>
<evidence type="ECO:0000256" key="2">
    <source>
        <dbReference type="ARBA" id="ARBA00008066"/>
    </source>
</evidence>
<sequence length="561" mass="62906">MGKFDVMTDNFDKSNPFLGYDLTEYSRESTVVTNNIQTSNTDASKENHSPLASPSKEQYQLQTHTLRNETYDTRTTTYTNSRNNSITDVDASLLARQNMIVNADEDEDDEEESYTAFILEENSPAAKKEGTSNSKVFFILLKSFVGTGVLFLPSAFQSGGLLFSNLLLLFFGIYSFWCYYILTLAKKVTNVNNFENIGSYLYGNWLKFIIVVSVVLSQLGFAGTYVIFTAENIKLVLEHVCNVKNLPIEILIFSQLIIFIPLSFLRKISKLAIPTLIANVLTLVGLILVVVLLLQHLISQGKINNGIGPDVIFYFNSSQWTTFVGIAIFSFEGVGLIIPVEDSMRNPEKFPLVLSLVLLVCTAIFMLIGTLGYLTFGKDITPVILSSFNQKNKFVSIAQLCYSIAILLSTPIQLFPVYKMVEEAIFKKNKNNTAISSTSSEPQDNDNEENKAMLTEKIILSGRDSNKIKWLKNLSRTTIVLLVTIISYFGSQDLSKFVAIVGSVACIPLIYIYPPFFHLKTHSLPNSLNLKFKWRVIIDITLLIFGLLAVLYTSYQSIFNS</sequence>
<dbReference type="PANTHER" id="PTHR22950">
    <property type="entry name" value="AMINO ACID TRANSPORTER"/>
    <property type="match status" value="1"/>
</dbReference>
<proteinExistence type="inferred from homology"/>
<evidence type="ECO:0000256" key="6">
    <source>
        <dbReference type="ARBA" id="ARBA00023136"/>
    </source>
</evidence>
<evidence type="ECO:0000313" key="10">
    <source>
        <dbReference type="EMBL" id="CCH61861.1"/>
    </source>
</evidence>
<feature type="transmembrane region" description="Helical" evidence="8">
    <location>
        <begin position="473"/>
        <end position="491"/>
    </location>
</feature>
<feature type="transmembrane region" description="Helical" evidence="8">
    <location>
        <begin position="352"/>
        <end position="374"/>
    </location>
</feature>
<name>I2H659_HENB6</name>
<evidence type="ECO:0000256" key="7">
    <source>
        <dbReference type="SAM" id="MobiDB-lite"/>
    </source>
</evidence>
<dbReference type="RefSeq" id="XP_004181380.1">
    <property type="nucleotide sequence ID" value="XM_004181332.1"/>
</dbReference>
<evidence type="ECO:0000256" key="4">
    <source>
        <dbReference type="ARBA" id="ARBA00022692"/>
    </source>
</evidence>
<dbReference type="PANTHER" id="PTHR22950:SF666">
    <property type="entry name" value="VACUOLAR AMINO ACID TRANSPORTER 4"/>
    <property type="match status" value="1"/>
</dbReference>
<evidence type="ECO:0000259" key="9">
    <source>
        <dbReference type="Pfam" id="PF01490"/>
    </source>
</evidence>
<keyword evidence="5 8" id="KW-1133">Transmembrane helix</keyword>
<feature type="transmembrane region" description="Helical" evidence="8">
    <location>
        <begin position="248"/>
        <end position="265"/>
    </location>
</feature>
<evidence type="ECO:0000256" key="3">
    <source>
        <dbReference type="ARBA" id="ARBA00022554"/>
    </source>
</evidence>
<feature type="region of interest" description="Disordered" evidence="7">
    <location>
        <begin position="37"/>
        <end position="57"/>
    </location>
</feature>
<comment type="subcellular location">
    <subcellularLocation>
        <location evidence="1">Vacuole membrane</location>
        <topology evidence="1">Multi-pass membrane protein</topology>
    </subcellularLocation>
</comment>
<keyword evidence="3" id="KW-0926">Vacuole</keyword>
<evidence type="ECO:0000256" key="8">
    <source>
        <dbReference type="SAM" id="Phobius"/>
    </source>
</evidence>
<evidence type="ECO:0000256" key="5">
    <source>
        <dbReference type="ARBA" id="ARBA00022989"/>
    </source>
</evidence>
<dbReference type="HOGENOM" id="CLU_009646_3_3_1"/>
<dbReference type="GO" id="GO:0005774">
    <property type="term" value="C:vacuolar membrane"/>
    <property type="evidence" value="ECO:0007669"/>
    <property type="project" value="UniProtKB-SubCell"/>
</dbReference>
<keyword evidence="6 8" id="KW-0472">Membrane</keyword>
<feature type="transmembrane region" description="Helical" evidence="8">
    <location>
        <begin position="162"/>
        <end position="184"/>
    </location>
</feature>
<dbReference type="InParanoid" id="I2H659"/>
<organism evidence="10 11">
    <name type="scientific">Henningerozyma blattae (strain ATCC 34711 / CBS 6284 / DSM 70876 / NBRC 10599 / NRRL Y-10934 / UCD 77-7)</name>
    <name type="common">Yeast</name>
    <name type="synonym">Tetrapisispora blattae</name>
    <dbReference type="NCBI Taxonomy" id="1071380"/>
    <lineage>
        <taxon>Eukaryota</taxon>
        <taxon>Fungi</taxon>
        <taxon>Dikarya</taxon>
        <taxon>Ascomycota</taxon>
        <taxon>Saccharomycotina</taxon>
        <taxon>Saccharomycetes</taxon>
        <taxon>Saccharomycetales</taxon>
        <taxon>Saccharomycetaceae</taxon>
        <taxon>Henningerozyma</taxon>
    </lineage>
</organism>
<feature type="transmembrane region" description="Helical" evidence="8">
    <location>
        <begin position="318"/>
        <end position="340"/>
    </location>
</feature>
<feature type="transmembrane region" description="Helical" evidence="8">
    <location>
        <begin position="394"/>
        <end position="418"/>
    </location>
</feature>
<feature type="domain" description="Amino acid transporter transmembrane" evidence="9">
    <location>
        <begin position="130"/>
        <end position="558"/>
    </location>
</feature>
<keyword evidence="4 8" id="KW-0812">Transmembrane</keyword>
<dbReference type="Proteomes" id="UP000002866">
    <property type="component" value="Chromosome 6"/>
</dbReference>
<comment type="similarity">
    <text evidence="2">Belongs to the amino acid/polyamine transporter 2 family.</text>
</comment>
<dbReference type="AlphaFoldDB" id="I2H659"/>
<dbReference type="GeneID" id="14496970"/>
<protein>
    <recommendedName>
        <fullName evidence="9">Amino acid transporter transmembrane domain-containing protein</fullName>
    </recommendedName>
</protein>
<feature type="transmembrane region" description="Helical" evidence="8">
    <location>
        <begin position="536"/>
        <end position="555"/>
    </location>
</feature>
<feature type="transmembrane region" description="Helical" evidence="8">
    <location>
        <begin position="136"/>
        <end position="156"/>
    </location>
</feature>
<dbReference type="InterPro" id="IPR013057">
    <property type="entry name" value="AA_transpt_TM"/>
</dbReference>
<accession>I2H659</accession>